<evidence type="ECO:0008006" key="4">
    <source>
        <dbReference type="Google" id="ProtNLM"/>
    </source>
</evidence>
<organism evidence="2 3">
    <name type="scientific">Actinopolymorpha pittospori</name>
    <dbReference type="NCBI Taxonomy" id="648752"/>
    <lineage>
        <taxon>Bacteria</taxon>
        <taxon>Bacillati</taxon>
        <taxon>Actinomycetota</taxon>
        <taxon>Actinomycetes</taxon>
        <taxon>Propionibacteriales</taxon>
        <taxon>Actinopolymorphaceae</taxon>
        <taxon>Actinopolymorpha</taxon>
    </lineage>
</organism>
<protein>
    <recommendedName>
        <fullName evidence="4">Reverse transcriptase (RNA-dependent DNA polymerase)</fullName>
    </recommendedName>
</protein>
<evidence type="ECO:0000256" key="1">
    <source>
        <dbReference type="SAM" id="MobiDB-lite"/>
    </source>
</evidence>
<gene>
    <name evidence="2" type="ORF">HEB94_000256</name>
</gene>
<sequence length="120" mass="13390">MVSGDREHAEHVRDVVAAVLAPMGLRLSEAKTMITHIDEGLDFLGWHIQRHRKRGTNRHHIYTYPAKKALKAVMAKVKVICRQNNGEHAYLGRRLGPYLRPRSPPNTMANTGTSPAASTS</sequence>
<dbReference type="InterPro" id="IPR043502">
    <property type="entry name" value="DNA/RNA_pol_sf"/>
</dbReference>
<evidence type="ECO:0000313" key="3">
    <source>
        <dbReference type="Proteomes" id="UP000638648"/>
    </source>
</evidence>
<dbReference type="AlphaFoldDB" id="A0A927RHF7"/>
<name>A0A927RHF7_9ACTN</name>
<dbReference type="SUPFAM" id="SSF56672">
    <property type="entry name" value="DNA/RNA polymerases"/>
    <property type="match status" value="1"/>
</dbReference>
<feature type="region of interest" description="Disordered" evidence="1">
    <location>
        <begin position="92"/>
        <end position="120"/>
    </location>
</feature>
<proteinExistence type="predicted"/>
<comment type="caution">
    <text evidence="2">The sequence shown here is derived from an EMBL/GenBank/DDBJ whole genome shotgun (WGS) entry which is preliminary data.</text>
</comment>
<feature type="compositionally biased region" description="Polar residues" evidence="1">
    <location>
        <begin position="106"/>
        <end position="120"/>
    </location>
</feature>
<feature type="compositionally biased region" description="Low complexity" evidence="1">
    <location>
        <begin position="92"/>
        <end position="101"/>
    </location>
</feature>
<dbReference type="EMBL" id="JADBEM010000001">
    <property type="protein sequence ID" value="MBE1603408.1"/>
    <property type="molecule type" value="Genomic_DNA"/>
</dbReference>
<evidence type="ECO:0000313" key="2">
    <source>
        <dbReference type="EMBL" id="MBE1603408.1"/>
    </source>
</evidence>
<reference evidence="2" key="1">
    <citation type="submission" date="2020-10" db="EMBL/GenBank/DDBJ databases">
        <title>Sequencing the genomes of 1000 actinobacteria strains.</title>
        <authorList>
            <person name="Klenk H.-P."/>
        </authorList>
    </citation>
    <scope>NUCLEOTIDE SEQUENCE</scope>
    <source>
        <strain evidence="2">DSM 45354</strain>
    </source>
</reference>
<accession>A0A927RHF7</accession>
<keyword evidence="3" id="KW-1185">Reference proteome</keyword>
<dbReference type="Proteomes" id="UP000638648">
    <property type="component" value="Unassembled WGS sequence"/>
</dbReference>